<dbReference type="PANTHER" id="PTHR12242:SF22">
    <property type="entry name" value="OS02G0130600 PROTEIN"/>
    <property type="match status" value="1"/>
</dbReference>
<reference evidence="2 3" key="1">
    <citation type="journal article" date="2008" name="Nature">
        <title>The genome of the choanoflagellate Monosiga brevicollis and the origin of metazoans.</title>
        <authorList>
            <consortium name="JGI Sequencing"/>
            <person name="King N."/>
            <person name="Westbrook M.J."/>
            <person name="Young S.L."/>
            <person name="Kuo A."/>
            <person name="Abedin M."/>
            <person name="Chapman J."/>
            <person name="Fairclough S."/>
            <person name="Hellsten U."/>
            <person name="Isogai Y."/>
            <person name="Letunic I."/>
            <person name="Marr M."/>
            <person name="Pincus D."/>
            <person name="Putnam N."/>
            <person name="Rokas A."/>
            <person name="Wright K.J."/>
            <person name="Zuzow R."/>
            <person name="Dirks W."/>
            <person name="Good M."/>
            <person name="Goodstein D."/>
            <person name="Lemons D."/>
            <person name="Li W."/>
            <person name="Lyons J.B."/>
            <person name="Morris A."/>
            <person name="Nichols S."/>
            <person name="Richter D.J."/>
            <person name="Salamov A."/>
            <person name="Bork P."/>
            <person name="Lim W.A."/>
            <person name="Manning G."/>
            <person name="Miller W.T."/>
            <person name="McGinnis W."/>
            <person name="Shapiro H."/>
            <person name="Tjian R."/>
            <person name="Grigoriev I.V."/>
            <person name="Rokhsar D."/>
        </authorList>
    </citation>
    <scope>NUCLEOTIDE SEQUENCE [LARGE SCALE GENOMIC DNA]</scope>
    <source>
        <strain evidence="3">MX1 / ATCC 50154</strain>
    </source>
</reference>
<keyword evidence="3" id="KW-1185">Reference proteome</keyword>
<keyword evidence="1" id="KW-1133">Transmembrane helix</keyword>
<dbReference type="GeneID" id="5887572"/>
<protein>
    <submittedName>
        <fullName evidence="2">Uncharacterized protein</fullName>
    </submittedName>
</protein>
<feature type="transmembrane region" description="Helical" evidence="1">
    <location>
        <begin position="237"/>
        <end position="257"/>
    </location>
</feature>
<feature type="transmembrane region" description="Helical" evidence="1">
    <location>
        <begin position="6"/>
        <end position="25"/>
    </location>
</feature>
<dbReference type="KEGG" id="mbr:MONBRDRAFT_30817"/>
<feature type="transmembrane region" description="Helical" evidence="1">
    <location>
        <begin position="196"/>
        <end position="217"/>
    </location>
</feature>
<sequence>MYIVPSLIVVVVVLFLIAIGLLVFAGRRGWTHWARCTPANLALSYVASPTVLLVYRLGIFTYCCSILIWLLARKEGEKGLLFYTVWNFTFLTVFFLLASVQSVSARMVGYDVSRNPSTRLLDRTTLIMFEIAMTMVFLVDVVLWGVLYPQAKHVAHRDDNPDACCQKFLNFGSYNVHGFNMIFMLGELFLNRIPIIPAHVSFVIFWMLTYGIYSWIIRASGGRWVYFFLDTTKQDAPGWYLGMAALHIVFFFFAFGLTKLKTRCFRNARDTEAEEIEATYLLSTNSSIA</sequence>
<dbReference type="GO" id="GO:0016020">
    <property type="term" value="C:membrane"/>
    <property type="evidence" value="ECO:0000318"/>
    <property type="project" value="GO_Central"/>
</dbReference>
<dbReference type="InParanoid" id="A9UPG2"/>
<dbReference type="AlphaFoldDB" id="A9UPG2"/>
<evidence type="ECO:0000313" key="2">
    <source>
        <dbReference type="EMBL" id="EDQ92867.1"/>
    </source>
</evidence>
<feature type="transmembrane region" description="Helical" evidence="1">
    <location>
        <begin position="126"/>
        <end position="148"/>
    </location>
</feature>
<dbReference type="OMA" id="AVALMHF"/>
<evidence type="ECO:0000313" key="3">
    <source>
        <dbReference type="Proteomes" id="UP000001357"/>
    </source>
</evidence>
<dbReference type="EMBL" id="CH991543">
    <property type="protein sequence ID" value="EDQ92867.1"/>
    <property type="molecule type" value="Genomic_DNA"/>
</dbReference>
<dbReference type="PANTHER" id="PTHR12242">
    <property type="entry name" value="OS02G0130600 PROTEIN-RELATED"/>
    <property type="match status" value="1"/>
</dbReference>
<gene>
    <name evidence="2" type="ORF">MONBRDRAFT_30817</name>
</gene>
<name>A9UPG2_MONBE</name>
<accession>A9UPG2</accession>
<dbReference type="eggNOG" id="ENOG502S96Y">
    <property type="taxonomic scope" value="Eukaryota"/>
</dbReference>
<feature type="transmembrane region" description="Helical" evidence="1">
    <location>
        <begin position="84"/>
        <end position="105"/>
    </location>
</feature>
<feature type="transmembrane region" description="Helical" evidence="1">
    <location>
        <begin position="168"/>
        <end position="189"/>
    </location>
</feature>
<keyword evidence="1" id="KW-0812">Transmembrane</keyword>
<dbReference type="Proteomes" id="UP000001357">
    <property type="component" value="Unassembled WGS sequence"/>
</dbReference>
<feature type="transmembrane region" description="Helical" evidence="1">
    <location>
        <begin position="53"/>
        <end position="72"/>
    </location>
</feature>
<keyword evidence="1" id="KW-0472">Membrane</keyword>
<dbReference type="RefSeq" id="XP_001742629.1">
    <property type="nucleotide sequence ID" value="XM_001742577.1"/>
</dbReference>
<proteinExistence type="predicted"/>
<evidence type="ECO:0000256" key="1">
    <source>
        <dbReference type="SAM" id="Phobius"/>
    </source>
</evidence>
<organism evidence="2 3">
    <name type="scientific">Monosiga brevicollis</name>
    <name type="common">Choanoflagellate</name>
    <dbReference type="NCBI Taxonomy" id="81824"/>
    <lineage>
        <taxon>Eukaryota</taxon>
        <taxon>Choanoflagellata</taxon>
        <taxon>Craspedida</taxon>
        <taxon>Salpingoecidae</taxon>
        <taxon>Monosiga</taxon>
    </lineage>
</organism>